<organism evidence="3 4">
    <name type="scientific">Billgrantia sulfidoxydans</name>
    <dbReference type="NCBI Taxonomy" id="2733484"/>
    <lineage>
        <taxon>Bacteria</taxon>
        <taxon>Pseudomonadati</taxon>
        <taxon>Pseudomonadota</taxon>
        <taxon>Gammaproteobacteria</taxon>
        <taxon>Oceanospirillales</taxon>
        <taxon>Halomonadaceae</taxon>
        <taxon>Billgrantia</taxon>
    </lineage>
</organism>
<dbReference type="EMBL" id="CP053381">
    <property type="protein sequence ID" value="QTP56808.1"/>
    <property type="molecule type" value="Genomic_DNA"/>
</dbReference>
<evidence type="ECO:0000313" key="3">
    <source>
        <dbReference type="EMBL" id="QTP56808.1"/>
    </source>
</evidence>
<accession>A0ABX7W914</accession>
<feature type="compositionally biased region" description="Polar residues" evidence="1">
    <location>
        <begin position="58"/>
        <end position="70"/>
    </location>
</feature>
<proteinExistence type="predicted"/>
<keyword evidence="4" id="KW-1185">Reference proteome</keyword>
<reference evidence="3 4" key="1">
    <citation type="journal article" date="2021" name="Front. Microbiol.">
        <title>Aerobic Denitrification and Heterotrophic Sulfur Oxidation in the Genus Halomonas Revealed by Six Novel Species Characterizations and Genome-Based Analysis.</title>
        <authorList>
            <person name="Wang L."/>
            <person name="Shao Z."/>
        </authorList>
    </citation>
    <scope>NUCLEOTIDE SEQUENCE [LARGE SCALE GENOMIC DNA]</scope>
    <source>
        <strain evidence="3 4">MCCC 1A11059</strain>
    </source>
</reference>
<dbReference type="RefSeq" id="WP_209538168.1">
    <property type="nucleotide sequence ID" value="NZ_CP053381.1"/>
</dbReference>
<protein>
    <submittedName>
        <fullName evidence="3">Uncharacterized protein</fullName>
    </submittedName>
</protein>
<feature type="signal peptide" evidence="2">
    <location>
        <begin position="1"/>
        <end position="29"/>
    </location>
</feature>
<feature type="compositionally biased region" description="Low complexity" evidence="1">
    <location>
        <begin position="71"/>
        <end position="84"/>
    </location>
</feature>
<gene>
    <name evidence="3" type="ORF">HNO51_20255</name>
</gene>
<sequence length="141" mass="14692">MARMRNPACRRLGWLVALPAAVWLTAAGAEERTASPGGGAAGLDPAETIEPPDVDTGQHGTSSGITHSDMGQQEEGSGSGQTQGDDMHQTPAAGSDAGPDYEVQTPEREAEPEQQTLPDDPLGAEDEGRREDGEPQSSNEQ</sequence>
<name>A0ABX7W914_9GAMM</name>
<keyword evidence="2" id="KW-0732">Signal</keyword>
<evidence type="ECO:0000256" key="1">
    <source>
        <dbReference type="SAM" id="MobiDB-lite"/>
    </source>
</evidence>
<feature type="chain" id="PRO_5046484428" evidence="2">
    <location>
        <begin position="30"/>
        <end position="141"/>
    </location>
</feature>
<feature type="region of interest" description="Disordered" evidence="1">
    <location>
        <begin position="32"/>
        <end position="141"/>
    </location>
</feature>
<dbReference type="Proteomes" id="UP000671868">
    <property type="component" value="Chromosome"/>
</dbReference>
<evidence type="ECO:0000256" key="2">
    <source>
        <dbReference type="SAM" id="SignalP"/>
    </source>
</evidence>
<evidence type="ECO:0000313" key="4">
    <source>
        <dbReference type="Proteomes" id="UP000671868"/>
    </source>
</evidence>